<feature type="domain" description="D-glucuronyl C5-epimerase C-terminal" evidence="2">
    <location>
        <begin position="139"/>
        <end position="324"/>
    </location>
</feature>
<organism evidence="3 4">
    <name type="scientific">Photorhabdus tasmaniensis</name>
    <dbReference type="NCBI Taxonomy" id="1004159"/>
    <lineage>
        <taxon>Bacteria</taxon>
        <taxon>Pseudomonadati</taxon>
        <taxon>Pseudomonadota</taxon>
        <taxon>Gammaproteobacteria</taxon>
        <taxon>Enterobacterales</taxon>
        <taxon>Morganellaceae</taxon>
        <taxon>Photorhabdus</taxon>
    </lineage>
</organism>
<feature type="transmembrane region" description="Helical" evidence="1">
    <location>
        <begin position="342"/>
        <end position="365"/>
    </location>
</feature>
<dbReference type="InterPro" id="IPR010598">
    <property type="entry name" value="C5-epim_C"/>
</dbReference>
<gene>
    <name evidence="3" type="ORF">C5471_07590</name>
</gene>
<protein>
    <recommendedName>
        <fullName evidence="2">D-glucuronyl C5-epimerase C-terminal domain-containing protein</fullName>
    </recommendedName>
</protein>
<sequence>MQKKKKIMKIIPYIIIVMLVSYAFNKYAYELDEFNSSVRNLVINGKFTQREFNSNGFPLSHSPHIPEPFLSPFYVVHYGIIYSSLGSGKDNTNILWRTDSSLPGWNVPPPKFNKEELIANFKFSADWLLNNIQLFQGENHYLYDFDWPYKGYENNKLSAPWWSGLTDAYAIILLLRAHDYFSDDKYLLTSHLLYKSSLAPINKGGSLTTLNNMPWIEEYVDPKASSDKLAFVLNGMIYSTYGIESFENHINIDKSERMSESLYQSISSNIFKFDIKNEWSSYDLIGNPSNMKYHRIHTLLLKDLINRNQYFKNKEIINLYNNWNRSVSNIGYYYIKHGPISWAYYQFITMYFLSILVLSIIYFFIRKKCKTKSK</sequence>
<keyword evidence="1" id="KW-1133">Transmembrane helix</keyword>
<evidence type="ECO:0000259" key="2">
    <source>
        <dbReference type="Pfam" id="PF06662"/>
    </source>
</evidence>
<dbReference type="RefSeq" id="WP_133814022.1">
    <property type="nucleotide sequence ID" value="NZ_CAWPIF010000012.1"/>
</dbReference>
<comment type="caution">
    <text evidence="3">The sequence shown here is derived from an EMBL/GenBank/DDBJ whole genome shotgun (WGS) entry which is preliminary data.</text>
</comment>
<feature type="transmembrane region" description="Helical" evidence="1">
    <location>
        <begin position="7"/>
        <end position="24"/>
    </location>
</feature>
<dbReference type="Proteomes" id="UP000697802">
    <property type="component" value="Unassembled WGS sequence"/>
</dbReference>
<reference evidence="3 4" key="1">
    <citation type="submission" date="2018-02" db="EMBL/GenBank/DDBJ databases">
        <authorList>
            <person name="Machado R.A."/>
        </authorList>
    </citation>
    <scope>NUCLEOTIDE SEQUENCE [LARGE SCALE GENOMIC DNA]</scope>
    <source>
        <strain evidence="3 4">T327</strain>
    </source>
</reference>
<evidence type="ECO:0000256" key="1">
    <source>
        <dbReference type="SAM" id="Phobius"/>
    </source>
</evidence>
<evidence type="ECO:0000313" key="3">
    <source>
        <dbReference type="EMBL" id="NHB87578.1"/>
    </source>
</evidence>
<proteinExistence type="predicted"/>
<dbReference type="EMBL" id="PUJU01000012">
    <property type="protein sequence ID" value="NHB87578.1"/>
    <property type="molecule type" value="Genomic_DNA"/>
</dbReference>
<keyword evidence="1" id="KW-0812">Transmembrane</keyword>
<keyword evidence="1" id="KW-0472">Membrane</keyword>
<keyword evidence="4" id="KW-1185">Reference proteome</keyword>
<accession>A0ABX0GH29</accession>
<evidence type="ECO:0000313" key="4">
    <source>
        <dbReference type="Proteomes" id="UP000697802"/>
    </source>
</evidence>
<dbReference type="Pfam" id="PF06662">
    <property type="entry name" value="C5-epim_C"/>
    <property type="match status" value="1"/>
</dbReference>
<name>A0ABX0GH29_9GAMM</name>